<keyword evidence="1" id="KW-0812">Transmembrane</keyword>
<organism evidence="2 3">
    <name type="scientific">Cajanus cajan</name>
    <name type="common">Pigeon pea</name>
    <name type="synonym">Cajanus indicus</name>
    <dbReference type="NCBI Taxonomy" id="3821"/>
    <lineage>
        <taxon>Eukaryota</taxon>
        <taxon>Viridiplantae</taxon>
        <taxon>Streptophyta</taxon>
        <taxon>Embryophyta</taxon>
        <taxon>Tracheophyta</taxon>
        <taxon>Spermatophyta</taxon>
        <taxon>Magnoliopsida</taxon>
        <taxon>eudicotyledons</taxon>
        <taxon>Gunneridae</taxon>
        <taxon>Pentapetalae</taxon>
        <taxon>rosids</taxon>
        <taxon>fabids</taxon>
        <taxon>Fabales</taxon>
        <taxon>Fabaceae</taxon>
        <taxon>Papilionoideae</taxon>
        <taxon>50 kb inversion clade</taxon>
        <taxon>NPAAA clade</taxon>
        <taxon>indigoferoid/millettioid clade</taxon>
        <taxon>Phaseoleae</taxon>
        <taxon>Cajanus</taxon>
    </lineage>
</organism>
<dbReference type="OMA" id="KRESWKW"/>
<keyword evidence="1" id="KW-1133">Transmembrane helix</keyword>
<evidence type="ECO:0000313" key="2">
    <source>
        <dbReference type="EMBL" id="KYP49655.1"/>
    </source>
</evidence>
<dbReference type="STRING" id="3821.A0A151S493"/>
<reference evidence="2" key="1">
    <citation type="journal article" date="2012" name="Nat. Biotechnol.">
        <title>Draft genome sequence of pigeonpea (Cajanus cajan), an orphan legume crop of resource-poor farmers.</title>
        <authorList>
            <person name="Varshney R.K."/>
            <person name="Chen W."/>
            <person name="Li Y."/>
            <person name="Bharti A.K."/>
            <person name="Saxena R.K."/>
            <person name="Schlueter J.A."/>
            <person name="Donoghue M.T."/>
            <person name="Azam S."/>
            <person name="Fan G."/>
            <person name="Whaley A.M."/>
            <person name="Farmer A.D."/>
            <person name="Sheridan J."/>
            <person name="Iwata A."/>
            <person name="Tuteja R."/>
            <person name="Penmetsa R.V."/>
            <person name="Wu W."/>
            <person name="Upadhyaya H.D."/>
            <person name="Yang S.P."/>
            <person name="Shah T."/>
            <person name="Saxena K.B."/>
            <person name="Michael T."/>
            <person name="McCombie W.R."/>
            <person name="Yang B."/>
            <person name="Zhang G."/>
            <person name="Yang H."/>
            <person name="Wang J."/>
            <person name="Spillane C."/>
            <person name="Cook D.R."/>
            <person name="May G.D."/>
            <person name="Xu X."/>
            <person name="Jackson S.A."/>
        </authorList>
    </citation>
    <scope>NUCLEOTIDE SEQUENCE [LARGE SCALE GENOMIC DNA]</scope>
</reference>
<dbReference type="AlphaFoldDB" id="A0A151S493"/>
<dbReference type="Proteomes" id="UP000075243">
    <property type="component" value="Unassembled WGS sequence"/>
</dbReference>
<dbReference type="PANTHER" id="PTHR33726:SF3">
    <property type="entry name" value="TRANSMEMBRANE PROTEIN"/>
    <property type="match status" value="1"/>
</dbReference>
<name>A0A151S493_CAJCA</name>
<evidence type="ECO:0000256" key="1">
    <source>
        <dbReference type="SAM" id="Phobius"/>
    </source>
</evidence>
<evidence type="ECO:0008006" key="4">
    <source>
        <dbReference type="Google" id="ProtNLM"/>
    </source>
</evidence>
<accession>A0A151S493</accession>
<evidence type="ECO:0000313" key="3">
    <source>
        <dbReference type="Proteomes" id="UP000075243"/>
    </source>
</evidence>
<sequence>MVGKKRWFWKRVKRESWKWKYLWSSFKSKSLTLPVSFLNDVAFKVVSAFEAVLLVLTACFFYLFCGCRF</sequence>
<feature type="transmembrane region" description="Helical" evidence="1">
    <location>
        <begin position="45"/>
        <end position="65"/>
    </location>
</feature>
<gene>
    <name evidence="2" type="ORF">KK1_028627</name>
</gene>
<dbReference type="EMBL" id="KQ483472">
    <property type="protein sequence ID" value="KYP49655.1"/>
    <property type="molecule type" value="Genomic_DNA"/>
</dbReference>
<protein>
    <recommendedName>
        <fullName evidence="4">Transmembrane protein</fullName>
    </recommendedName>
</protein>
<proteinExistence type="predicted"/>
<keyword evidence="3" id="KW-1185">Reference proteome</keyword>
<keyword evidence="1" id="KW-0472">Membrane</keyword>
<dbReference type="PANTHER" id="PTHR33726">
    <property type="entry name" value="TRANSMEMBRANE PROTEIN"/>
    <property type="match status" value="1"/>
</dbReference>
<dbReference type="Gramene" id="C.cajan_26682.t">
    <property type="protein sequence ID" value="C.cajan_26682.t.cds1"/>
    <property type="gene ID" value="C.cajan_26682"/>
</dbReference>